<feature type="non-terminal residue" evidence="2">
    <location>
        <position position="175"/>
    </location>
</feature>
<protein>
    <submittedName>
        <fullName evidence="2">Uncharacterized protein</fullName>
    </submittedName>
</protein>
<reference evidence="2 3" key="1">
    <citation type="journal article" date="2019" name="Gigascience">
        <title>Whole-genome sequence of the oriental lung fluke Paragonimus westermani.</title>
        <authorList>
            <person name="Oey H."/>
            <person name="Zakrzewski M."/>
            <person name="Narain K."/>
            <person name="Devi K.R."/>
            <person name="Agatsuma T."/>
            <person name="Nawaratna S."/>
            <person name="Gobert G.N."/>
            <person name="Jones M.K."/>
            <person name="Ragan M.A."/>
            <person name="McManus D.P."/>
            <person name="Krause L."/>
        </authorList>
    </citation>
    <scope>NUCLEOTIDE SEQUENCE [LARGE SCALE GENOMIC DNA]</scope>
    <source>
        <strain evidence="2 3">IND2009</strain>
    </source>
</reference>
<feature type="signal peptide" evidence="1">
    <location>
        <begin position="1"/>
        <end position="31"/>
    </location>
</feature>
<dbReference type="AlphaFoldDB" id="A0A5J4N655"/>
<organism evidence="2 3">
    <name type="scientific">Paragonimus westermani</name>
    <dbReference type="NCBI Taxonomy" id="34504"/>
    <lineage>
        <taxon>Eukaryota</taxon>
        <taxon>Metazoa</taxon>
        <taxon>Spiralia</taxon>
        <taxon>Lophotrochozoa</taxon>
        <taxon>Platyhelminthes</taxon>
        <taxon>Trematoda</taxon>
        <taxon>Digenea</taxon>
        <taxon>Plagiorchiida</taxon>
        <taxon>Troglotremata</taxon>
        <taxon>Troglotrematidae</taxon>
        <taxon>Paragonimus</taxon>
    </lineage>
</organism>
<keyword evidence="3" id="KW-1185">Reference proteome</keyword>
<accession>A0A5J4N655</accession>
<evidence type="ECO:0000313" key="2">
    <source>
        <dbReference type="EMBL" id="KAA3670769.1"/>
    </source>
</evidence>
<sequence length="175" mass="20085">MLLWRKHFSHWKTSFILPRLLFGISRSRVLGCVPVSEFVSQNPPMFVMRAFDHTAVGIPTLLGKEPPLYPSNTCKRMFAGIAFYAGYLLNRGYPHLVDYDTFWKLLERGEVEGIVLNHHSPYAFVSLHSVYPGTDKKVVVVPLLQSPENLEKSVREKEKLWDIPQDGQLPIRYGT</sequence>
<feature type="chain" id="PRO_5023931141" evidence="1">
    <location>
        <begin position="32"/>
        <end position="175"/>
    </location>
</feature>
<evidence type="ECO:0000313" key="3">
    <source>
        <dbReference type="Proteomes" id="UP000324629"/>
    </source>
</evidence>
<name>A0A5J4N655_9TREM</name>
<dbReference type="EMBL" id="QNGE01008413">
    <property type="protein sequence ID" value="KAA3670769.1"/>
    <property type="molecule type" value="Genomic_DNA"/>
</dbReference>
<dbReference type="Proteomes" id="UP000324629">
    <property type="component" value="Unassembled WGS sequence"/>
</dbReference>
<proteinExistence type="predicted"/>
<evidence type="ECO:0000256" key="1">
    <source>
        <dbReference type="SAM" id="SignalP"/>
    </source>
</evidence>
<comment type="caution">
    <text evidence="2">The sequence shown here is derived from an EMBL/GenBank/DDBJ whole genome shotgun (WGS) entry which is preliminary data.</text>
</comment>
<gene>
    <name evidence="2" type="ORF">DEA37_0006511</name>
</gene>
<keyword evidence="1" id="KW-0732">Signal</keyword>